<dbReference type="InterPro" id="IPR036754">
    <property type="entry name" value="YbaK/aa-tRNA-synt-asso_dom_sf"/>
</dbReference>
<name>A0A1K1NHY5_RUMFL</name>
<dbReference type="PANTHER" id="PTHR31423">
    <property type="entry name" value="YBAK DOMAIN-CONTAINING PROTEIN"/>
    <property type="match status" value="1"/>
</dbReference>
<reference evidence="3 4" key="1">
    <citation type="submission" date="2016-11" db="EMBL/GenBank/DDBJ databases">
        <authorList>
            <person name="Jaros S."/>
            <person name="Januszkiewicz K."/>
            <person name="Wedrychowicz H."/>
        </authorList>
    </citation>
    <scope>NUCLEOTIDE SEQUENCE [LARGE SCALE GENOMIC DNA]</scope>
    <source>
        <strain evidence="3 4">YL228</strain>
    </source>
</reference>
<dbReference type="CDD" id="cd04335">
    <property type="entry name" value="PrdX_deacylase"/>
    <property type="match status" value="1"/>
</dbReference>
<dbReference type="SUPFAM" id="SSF55826">
    <property type="entry name" value="YbaK/ProRS associated domain"/>
    <property type="match status" value="1"/>
</dbReference>
<dbReference type="GO" id="GO:0002161">
    <property type="term" value="F:aminoacyl-tRNA deacylase activity"/>
    <property type="evidence" value="ECO:0007669"/>
    <property type="project" value="InterPro"/>
</dbReference>
<dbReference type="EMBL" id="FPIP01000004">
    <property type="protein sequence ID" value="SFW34955.1"/>
    <property type="molecule type" value="Genomic_DNA"/>
</dbReference>
<evidence type="ECO:0000313" key="3">
    <source>
        <dbReference type="EMBL" id="SFW34955.1"/>
    </source>
</evidence>
<comment type="similarity">
    <text evidence="1">Belongs to the PRORSD1 family.</text>
</comment>
<evidence type="ECO:0000259" key="2">
    <source>
        <dbReference type="Pfam" id="PF04073"/>
    </source>
</evidence>
<organism evidence="3 4">
    <name type="scientific">Ruminococcus flavefaciens</name>
    <dbReference type="NCBI Taxonomy" id="1265"/>
    <lineage>
        <taxon>Bacteria</taxon>
        <taxon>Bacillati</taxon>
        <taxon>Bacillota</taxon>
        <taxon>Clostridia</taxon>
        <taxon>Eubacteriales</taxon>
        <taxon>Oscillospiraceae</taxon>
        <taxon>Ruminococcus</taxon>
    </lineage>
</organism>
<evidence type="ECO:0000256" key="1">
    <source>
        <dbReference type="ARBA" id="ARBA00010201"/>
    </source>
</evidence>
<feature type="domain" description="YbaK/aminoacyl-tRNA synthetase-associated" evidence="2">
    <location>
        <begin position="39"/>
        <end position="164"/>
    </location>
</feature>
<evidence type="ECO:0000313" key="4">
    <source>
        <dbReference type="Proteomes" id="UP000183461"/>
    </source>
</evidence>
<dbReference type="Proteomes" id="UP000183461">
    <property type="component" value="Unassembled WGS sequence"/>
</dbReference>
<proteinExistence type="inferred from homology"/>
<sequence>MNIDNTLYNGRPKEQRSDVEMAIYDKLDALGIDYKRADHDHADTMEDCLAIEKVLGAKICKNLFLCNRQKTSFYMLLMPGDKPFKTKFLTSQLNCARLSFAEADKMQEYLHTIPGSVSALELIFDTDNNIQLVIDNDLMKDEYICGHPGINTSTVRLLRDDMLRYVREAKHEPAFIDLPIE</sequence>
<dbReference type="AlphaFoldDB" id="A0A1K1NHY5"/>
<dbReference type="RefSeq" id="WP_072300280.1">
    <property type="nucleotide sequence ID" value="NZ_FPIP01000004.1"/>
</dbReference>
<gene>
    <name evidence="3" type="ORF">SAMN02910280_2028</name>
</gene>
<dbReference type="PANTHER" id="PTHR31423:SF3">
    <property type="entry name" value="PROLYL-TRNA SYNTHETASE ASSOCIATED DOMAIN-CONTAINING PROTEIN 1-RELATED"/>
    <property type="match status" value="1"/>
</dbReference>
<dbReference type="Pfam" id="PF04073">
    <property type="entry name" value="tRNA_edit"/>
    <property type="match status" value="1"/>
</dbReference>
<protein>
    <submittedName>
        <fullName evidence="3">Ala-tRNA(Pro) deacylase</fullName>
    </submittedName>
</protein>
<accession>A0A1K1NHY5</accession>
<dbReference type="Gene3D" id="3.90.960.10">
    <property type="entry name" value="YbaK/aminoacyl-tRNA synthetase-associated domain"/>
    <property type="match status" value="1"/>
</dbReference>
<dbReference type="InterPro" id="IPR040285">
    <property type="entry name" value="ProX/PRXD1"/>
</dbReference>
<dbReference type="InterPro" id="IPR007214">
    <property type="entry name" value="YbaK/aa-tRNA-synth-assoc-dom"/>
</dbReference>